<evidence type="ECO:0000259" key="3">
    <source>
        <dbReference type="Pfam" id="PF23635"/>
    </source>
</evidence>
<dbReference type="Gene3D" id="1.20.1280.50">
    <property type="match status" value="1"/>
</dbReference>
<feature type="region of interest" description="Disordered" evidence="1">
    <location>
        <begin position="1"/>
        <end position="23"/>
    </location>
</feature>
<feature type="domain" description="F-box" evidence="2">
    <location>
        <begin position="28"/>
        <end position="66"/>
    </location>
</feature>
<evidence type="ECO:0008006" key="6">
    <source>
        <dbReference type="Google" id="ProtNLM"/>
    </source>
</evidence>
<reference evidence="4" key="1">
    <citation type="submission" date="2023-07" db="EMBL/GenBank/DDBJ databases">
        <title>A chromosome-level genome assembly of Lolium multiflorum.</title>
        <authorList>
            <person name="Chen Y."/>
            <person name="Copetti D."/>
            <person name="Kolliker R."/>
            <person name="Studer B."/>
        </authorList>
    </citation>
    <scope>NUCLEOTIDE SEQUENCE</scope>
    <source>
        <strain evidence="4">02402/16</strain>
        <tissue evidence="4">Leaf</tissue>
    </source>
</reference>
<dbReference type="Pfam" id="PF00646">
    <property type="entry name" value="F-box"/>
    <property type="match status" value="1"/>
</dbReference>
<feature type="domain" description="F-box protein AT5G49610-like beta-propeller" evidence="3">
    <location>
        <begin position="116"/>
        <end position="353"/>
    </location>
</feature>
<keyword evidence="5" id="KW-1185">Reference proteome</keyword>
<evidence type="ECO:0000313" key="5">
    <source>
        <dbReference type="Proteomes" id="UP001231189"/>
    </source>
</evidence>
<protein>
    <recommendedName>
        <fullName evidence="6">F-box domain-containing protein</fullName>
    </recommendedName>
</protein>
<evidence type="ECO:0000313" key="4">
    <source>
        <dbReference type="EMBL" id="KAK1696966.1"/>
    </source>
</evidence>
<accession>A0AAD8TZ90</accession>
<organism evidence="4 5">
    <name type="scientific">Lolium multiflorum</name>
    <name type="common">Italian ryegrass</name>
    <name type="synonym">Lolium perenne subsp. multiflorum</name>
    <dbReference type="NCBI Taxonomy" id="4521"/>
    <lineage>
        <taxon>Eukaryota</taxon>
        <taxon>Viridiplantae</taxon>
        <taxon>Streptophyta</taxon>
        <taxon>Embryophyta</taxon>
        <taxon>Tracheophyta</taxon>
        <taxon>Spermatophyta</taxon>
        <taxon>Magnoliopsida</taxon>
        <taxon>Liliopsida</taxon>
        <taxon>Poales</taxon>
        <taxon>Poaceae</taxon>
        <taxon>BOP clade</taxon>
        <taxon>Pooideae</taxon>
        <taxon>Poodae</taxon>
        <taxon>Poeae</taxon>
        <taxon>Poeae Chloroplast Group 2 (Poeae type)</taxon>
        <taxon>Loliodinae</taxon>
        <taxon>Loliinae</taxon>
        <taxon>Lolium</taxon>
    </lineage>
</organism>
<gene>
    <name evidence="4" type="ORF">QYE76_013663</name>
</gene>
<comment type="caution">
    <text evidence="4">The sequence shown here is derived from an EMBL/GenBank/DDBJ whole genome shotgun (WGS) entry which is preliminary data.</text>
</comment>
<dbReference type="InterPro" id="IPR001810">
    <property type="entry name" value="F-box_dom"/>
</dbReference>
<dbReference type="PANTHER" id="PTHR32133:SF266">
    <property type="entry name" value="F-BOX DOMAIN-CONTAINING PROTEIN"/>
    <property type="match status" value="1"/>
</dbReference>
<name>A0AAD8TZ90_LOLMU</name>
<dbReference type="EMBL" id="JAUUTY010000001">
    <property type="protein sequence ID" value="KAK1696966.1"/>
    <property type="molecule type" value="Genomic_DNA"/>
</dbReference>
<evidence type="ECO:0000259" key="2">
    <source>
        <dbReference type="Pfam" id="PF00646"/>
    </source>
</evidence>
<dbReference type="PANTHER" id="PTHR32133">
    <property type="entry name" value="OS07G0120400 PROTEIN"/>
    <property type="match status" value="1"/>
</dbReference>
<evidence type="ECO:0000256" key="1">
    <source>
        <dbReference type="SAM" id="MobiDB-lite"/>
    </source>
</evidence>
<dbReference type="InterPro" id="IPR056594">
    <property type="entry name" value="AT5G49610-like_b-prop"/>
</dbReference>
<dbReference type="Pfam" id="PF23635">
    <property type="entry name" value="Beta-prop_AT5G49610-like"/>
    <property type="match status" value="1"/>
</dbReference>
<dbReference type="SUPFAM" id="SSF81383">
    <property type="entry name" value="F-box domain"/>
    <property type="match status" value="1"/>
</dbReference>
<dbReference type="Proteomes" id="UP001231189">
    <property type="component" value="Unassembled WGS sequence"/>
</dbReference>
<proteinExistence type="predicted"/>
<dbReference type="AlphaFoldDB" id="A0AAD8TZ90"/>
<sequence>MSESEGAGTRRRLPGASPATPASPLEVDDLLRQILLRLPPRPSSLPRASAVCTRWRGLVADPKFLRLFRAHHREPPLLGIIEHGYQGVQFTPILDPPDRIPPERFHLGPCSRGTDVLDCRHGLVLVNNRASARKEVLVCDPIAGEQRHVAIPPELDRYILNGAVLCSASEQGHVHGSCHSSPFKVVLVGKGRNDLMACVYSSHAGVWGNLITTAGRFHLFAHHVPATLIGNALYWLPFTDRIVEFDLDGHNLAVIGGPPVTCDLQDGSSHIIQSEDGVVGLAILSYTCLQMWHRNVDRHGVATWVLWKTIETQNILGRPRTKADGAIMGYSQDTDDLFIYLEPDAYMLHLKSMQSKILPGSYEPIFR</sequence>
<dbReference type="InterPro" id="IPR036047">
    <property type="entry name" value="F-box-like_dom_sf"/>
</dbReference>